<name>A0A318XKL0_9FIRM</name>
<feature type="domain" description="Pseudouridine synthase RsuA/RluA-like" evidence="5">
    <location>
        <begin position="84"/>
        <end position="232"/>
    </location>
</feature>
<proteinExistence type="inferred from homology"/>
<dbReference type="PANTHER" id="PTHR21600">
    <property type="entry name" value="MITOCHONDRIAL RNA PSEUDOURIDINE SYNTHASE"/>
    <property type="match status" value="1"/>
</dbReference>
<dbReference type="EC" id="5.4.99.-" evidence="4"/>
<dbReference type="AlphaFoldDB" id="A0A318XKL0"/>
<feature type="active site" evidence="3">
    <location>
        <position position="126"/>
    </location>
</feature>
<dbReference type="NCBIfam" id="TIGR00005">
    <property type="entry name" value="rluA_subfam"/>
    <property type="match status" value="1"/>
</dbReference>
<dbReference type="Proteomes" id="UP000248132">
    <property type="component" value="Unassembled WGS sequence"/>
</dbReference>
<dbReference type="GO" id="GO:0006396">
    <property type="term" value="P:RNA processing"/>
    <property type="evidence" value="ECO:0007669"/>
    <property type="project" value="UniProtKB-ARBA"/>
</dbReference>
<dbReference type="InterPro" id="IPR020103">
    <property type="entry name" value="PsdUridine_synth_cat_dom_sf"/>
</dbReference>
<reference evidence="6 7" key="1">
    <citation type="submission" date="2018-06" db="EMBL/GenBank/DDBJ databases">
        <title>Genomic Encyclopedia of Type Strains, Phase I: the one thousand microbial genomes (KMG-I) project.</title>
        <authorList>
            <person name="Kyrpides N."/>
        </authorList>
    </citation>
    <scope>NUCLEOTIDE SEQUENCE [LARGE SCALE GENOMIC DNA]</scope>
    <source>
        <strain evidence="6 7">DSM 19573</strain>
    </source>
</reference>
<evidence type="ECO:0000256" key="1">
    <source>
        <dbReference type="ARBA" id="ARBA00000073"/>
    </source>
</evidence>
<dbReference type="PROSITE" id="PS01129">
    <property type="entry name" value="PSI_RLU"/>
    <property type="match status" value="1"/>
</dbReference>
<dbReference type="InterPro" id="IPR006145">
    <property type="entry name" value="PsdUridine_synth_RsuA/RluA"/>
</dbReference>
<comment type="caution">
    <text evidence="6">The sequence shown here is derived from an EMBL/GenBank/DDBJ whole genome shotgun (WGS) entry which is preliminary data.</text>
</comment>
<dbReference type="InterPro" id="IPR006225">
    <property type="entry name" value="PsdUridine_synth_RluC/D"/>
</dbReference>
<dbReference type="Gene3D" id="3.30.2350.10">
    <property type="entry name" value="Pseudouridine synthase"/>
    <property type="match status" value="1"/>
</dbReference>
<protein>
    <recommendedName>
        <fullName evidence="4">Pseudouridine synthase</fullName>
        <ecNumber evidence="4">5.4.99.-</ecNumber>
    </recommendedName>
</protein>
<evidence type="ECO:0000256" key="4">
    <source>
        <dbReference type="RuleBase" id="RU362028"/>
    </source>
</evidence>
<evidence type="ECO:0000313" key="6">
    <source>
        <dbReference type="EMBL" id="PYG87975.1"/>
    </source>
</evidence>
<dbReference type="GO" id="GO:0009982">
    <property type="term" value="F:pseudouridine synthase activity"/>
    <property type="evidence" value="ECO:0007669"/>
    <property type="project" value="InterPro"/>
</dbReference>
<dbReference type="GO" id="GO:0140098">
    <property type="term" value="F:catalytic activity, acting on RNA"/>
    <property type="evidence" value="ECO:0007669"/>
    <property type="project" value="UniProtKB-ARBA"/>
</dbReference>
<comment type="catalytic activity">
    <reaction evidence="1 4">
        <text>a uridine in RNA = a pseudouridine in RNA</text>
        <dbReference type="Rhea" id="RHEA:48348"/>
        <dbReference type="Rhea" id="RHEA-COMP:12068"/>
        <dbReference type="Rhea" id="RHEA-COMP:12069"/>
        <dbReference type="ChEBI" id="CHEBI:65314"/>
        <dbReference type="ChEBI" id="CHEBI:65315"/>
    </reaction>
</comment>
<gene>
    <name evidence="6" type="ORF">LY28_01685</name>
</gene>
<sequence>MRTVIAENKHDGKKIEKVVRDFFPDLASGILFKALRKKDLKANGIRIKEDYKVSAGDKIDIYIIDDFLFGKNDEGYSVVFEDDNLLIVNKAQGVPVHPDDNQKEATLIDKLKQRYGADIDLCHRLDRNTSGLVILAKNHETLDLMLEKIKKREISKYYTCIVSGTMEKGQAELTDFLEKNEKISRVFISDKKSRNSVKIITRYKVIKETDNLSLLEVELITGKTHQIRAHLAYYGHPIIGDGKYGKNLENKRYNAKFQMLCASKLVFSFTEPARHLEYMRDKAISIEPPFDIENTVKNQKR</sequence>
<keyword evidence="7" id="KW-1185">Reference proteome</keyword>
<dbReference type="OrthoDB" id="9807829at2"/>
<comment type="function">
    <text evidence="4">Responsible for synthesis of pseudouridine from uracil.</text>
</comment>
<dbReference type="SUPFAM" id="SSF55120">
    <property type="entry name" value="Pseudouridine synthase"/>
    <property type="match status" value="1"/>
</dbReference>
<dbReference type="EMBL" id="QKMR01000008">
    <property type="protein sequence ID" value="PYG87975.1"/>
    <property type="molecule type" value="Genomic_DNA"/>
</dbReference>
<dbReference type="InterPro" id="IPR050188">
    <property type="entry name" value="RluA_PseudoU_synthase"/>
</dbReference>
<keyword evidence="4" id="KW-0413">Isomerase</keyword>
<dbReference type="RefSeq" id="WP_110461725.1">
    <property type="nucleotide sequence ID" value="NZ_QKMR01000008.1"/>
</dbReference>
<dbReference type="Pfam" id="PF00849">
    <property type="entry name" value="PseudoU_synth_2"/>
    <property type="match status" value="1"/>
</dbReference>
<evidence type="ECO:0000313" key="7">
    <source>
        <dbReference type="Proteomes" id="UP000248132"/>
    </source>
</evidence>
<comment type="similarity">
    <text evidence="2 4">Belongs to the pseudouridine synthase RluA family.</text>
</comment>
<evidence type="ECO:0000256" key="3">
    <source>
        <dbReference type="PIRSR" id="PIRSR606225-1"/>
    </source>
</evidence>
<evidence type="ECO:0000256" key="2">
    <source>
        <dbReference type="ARBA" id="ARBA00010876"/>
    </source>
</evidence>
<dbReference type="GO" id="GO:0003723">
    <property type="term" value="F:RNA binding"/>
    <property type="evidence" value="ECO:0007669"/>
    <property type="project" value="InterPro"/>
</dbReference>
<accession>A0A318XKL0</accession>
<dbReference type="GO" id="GO:0001522">
    <property type="term" value="P:pseudouridine synthesis"/>
    <property type="evidence" value="ECO:0007669"/>
    <property type="project" value="InterPro"/>
</dbReference>
<dbReference type="InterPro" id="IPR006224">
    <property type="entry name" value="PsdUridine_synth_RluA-like_CS"/>
</dbReference>
<evidence type="ECO:0000259" key="5">
    <source>
        <dbReference type="Pfam" id="PF00849"/>
    </source>
</evidence>
<dbReference type="CDD" id="cd02869">
    <property type="entry name" value="PseudoU_synth_RluA_like"/>
    <property type="match status" value="1"/>
</dbReference>
<organism evidence="6 7">
    <name type="scientific">Ruminiclostridium sufflavum DSM 19573</name>
    <dbReference type="NCBI Taxonomy" id="1121337"/>
    <lineage>
        <taxon>Bacteria</taxon>
        <taxon>Bacillati</taxon>
        <taxon>Bacillota</taxon>
        <taxon>Clostridia</taxon>
        <taxon>Eubacteriales</taxon>
        <taxon>Oscillospiraceae</taxon>
        <taxon>Ruminiclostridium</taxon>
    </lineage>
</organism>